<gene>
    <name evidence="8" type="ORF">INT47_007471</name>
</gene>
<sequence>MTSVNLRINFDKSAFLQTSIYLLGFIVGPGIKKIDTRRLCNIDDWKTPRNSRDVRHIMGIVSHLREFVPLMGRISYSINALRNCSDKNKPFVWGPQQDEALKSLKTWLTSSTILHTIDMNKRIYIETDASHYAYGILISQRDEIGRSLYITFASKTFSKHEMAWSVNRKETYAIVYAFQKYRSILWGHPDIVVLTDHRSLVFMNTATHLCRTLQNYMDVLSEFKYRVEYIPGFSNTFPDMLSRLYPPEVEDQILREDEEKKIEKLEKMILQRRLPKDKINQKITKDKIVYKTKVYSKDENLNVLATRLNSKEHKEMTTEYIAPPVEDRKKLLSDTHLKGHFGSESMVQQLHAQGIHWNGIFKDSKEYIKTCIDCARNNVVRKGYHPLRPVVSADPFSFLALDLAGPFSVTENSNMYILVIVDLCTKYIIARPLKNKQSDTVTKEIMHVLGDYGIPLNLKCVSDNGRDFVVFGYDSLKNK</sequence>
<dbReference type="SUPFAM" id="SSF53098">
    <property type="entry name" value="Ribonuclease H-like"/>
    <property type="match status" value="1"/>
</dbReference>
<dbReference type="GO" id="GO:0004519">
    <property type="term" value="F:endonuclease activity"/>
    <property type="evidence" value="ECO:0007669"/>
    <property type="project" value="UniProtKB-KW"/>
</dbReference>
<dbReference type="Pfam" id="PF17917">
    <property type="entry name" value="RT_RNaseH"/>
    <property type="match status" value="1"/>
</dbReference>
<name>A0A8H7QGE7_9FUNG</name>
<dbReference type="InterPro" id="IPR041588">
    <property type="entry name" value="Integrase_H2C2"/>
</dbReference>
<dbReference type="AlphaFoldDB" id="A0A8H7QGE7"/>
<dbReference type="Gene3D" id="3.30.70.270">
    <property type="match status" value="1"/>
</dbReference>
<protein>
    <recommendedName>
        <fullName evidence="7">Integrase catalytic domain-containing protein</fullName>
    </recommendedName>
</protein>
<keyword evidence="3" id="KW-0540">Nuclease</keyword>
<keyword evidence="9" id="KW-1185">Reference proteome</keyword>
<dbReference type="InterPro" id="IPR012337">
    <property type="entry name" value="RNaseH-like_sf"/>
</dbReference>
<dbReference type="GO" id="GO:0003676">
    <property type="term" value="F:nucleic acid binding"/>
    <property type="evidence" value="ECO:0007669"/>
    <property type="project" value="InterPro"/>
</dbReference>
<evidence type="ECO:0000256" key="3">
    <source>
        <dbReference type="ARBA" id="ARBA00022722"/>
    </source>
</evidence>
<dbReference type="Gene3D" id="3.30.420.10">
    <property type="entry name" value="Ribonuclease H-like superfamily/Ribonuclease H"/>
    <property type="match status" value="1"/>
</dbReference>
<dbReference type="OrthoDB" id="5094105at2759"/>
<dbReference type="InterPro" id="IPR043502">
    <property type="entry name" value="DNA/RNA_pol_sf"/>
</dbReference>
<dbReference type="GO" id="GO:0005634">
    <property type="term" value="C:nucleus"/>
    <property type="evidence" value="ECO:0007669"/>
    <property type="project" value="UniProtKB-ARBA"/>
</dbReference>
<organism evidence="8 9">
    <name type="scientific">Mucor saturninus</name>
    <dbReference type="NCBI Taxonomy" id="64648"/>
    <lineage>
        <taxon>Eukaryota</taxon>
        <taxon>Fungi</taxon>
        <taxon>Fungi incertae sedis</taxon>
        <taxon>Mucoromycota</taxon>
        <taxon>Mucoromycotina</taxon>
        <taxon>Mucoromycetes</taxon>
        <taxon>Mucorales</taxon>
        <taxon>Mucorineae</taxon>
        <taxon>Mucoraceae</taxon>
        <taxon>Mucor</taxon>
    </lineage>
</organism>
<evidence type="ECO:0000256" key="5">
    <source>
        <dbReference type="ARBA" id="ARBA00022801"/>
    </source>
</evidence>
<keyword evidence="4" id="KW-0255">Endonuclease</keyword>
<reference evidence="8" key="1">
    <citation type="submission" date="2020-12" db="EMBL/GenBank/DDBJ databases">
        <title>Metabolic potential, ecology and presence of endohyphal bacteria is reflected in genomic diversity of Mucoromycotina.</title>
        <authorList>
            <person name="Muszewska A."/>
            <person name="Okrasinska A."/>
            <person name="Steczkiewicz K."/>
            <person name="Drgas O."/>
            <person name="Orlowska M."/>
            <person name="Perlinska-Lenart U."/>
            <person name="Aleksandrzak-Piekarczyk T."/>
            <person name="Szatraj K."/>
            <person name="Zielenkiewicz U."/>
            <person name="Pilsyk S."/>
            <person name="Malc E."/>
            <person name="Mieczkowski P."/>
            <person name="Kruszewska J.S."/>
            <person name="Biernat P."/>
            <person name="Pawlowska J."/>
        </authorList>
    </citation>
    <scope>NUCLEOTIDE SEQUENCE</scope>
    <source>
        <strain evidence="8">WA0000017839</strain>
    </source>
</reference>
<dbReference type="EMBL" id="JAEPRD010000297">
    <property type="protein sequence ID" value="KAG2192314.1"/>
    <property type="molecule type" value="Genomic_DNA"/>
</dbReference>
<dbReference type="PROSITE" id="PS50994">
    <property type="entry name" value="INTEGRASE"/>
    <property type="match status" value="1"/>
</dbReference>
<evidence type="ECO:0000256" key="4">
    <source>
        <dbReference type="ARBA" id="ARBA00022759"/>
    </source>
</evidence>
<evidence type="ECO:0000256" key="1">
    <source>
        <dbReference type="ARBA" id="ARBA00022679"/>
    </source>
</evidence>
<dbReference type="Proteomes" id="UP000603453">
    <property type="component" value="Unassembled WGS sequence"/>
</dbReference>
<keyword evidence="1" id="KW-0808">Transferase</keyword>
<dbReference type="SUPFAM" id="SSF56672">
    <property type="entry name" value="DNA/RNA polymerases"/>
    <property type="match status" value="1"/>
</dbReference>
<evidence type="ECO:0000259" key="7">
    <source>
        <dbReference type="PROSITE" id="PS50994"/>
    </source>
</evidence>
<comment type="caution">
    <text evidence="8">The sequence shown here is derived from an EMBL/GenBank/DDBJ whole genome shotgun (WGS) entry which is preliminary data.</text>
</comment>
<evidence type="ECO:0000256" key="2">
    <source>
        <dbReference type="ARBA" id="ARBA00022695"/>
    </source>
</evidence>
<dbReference type="InterPro" id="IPR050951">
    <property type="entry name" value="Retrovirus_Pol_polyprotein"/>
</dbReference>
<dbReference type="GO" id="GO:0015074">
    <property type="term" value="P:DNA integration"/>
    <property type="evidence" value="ECO:0007669"/>
    <property type="project" value="InterPro"/>
</dbReference>
<dbReference type="GO" id="GO:0003964">
    <property type="term" value="F:RNA-directed DNA polymerase activity"/>
    <property type="evidence" value="ECO:0007669"/>
    <property type="project" value="UniProtKB-KW"/>
</dbReference>
<dbReference type="PANTHER" id="PTHR37984:SF5">
    <property type="entry name" value="PROTEIN NYNRIN-LIKE"/>
    <property type="match status" value="1"/>
</dbReference>
<dbReference type="Gene3D" id="1.10.340.70">
    <property type="match status" value="1"/>
</dbReference>
<evidence type="ECO:0000313" key="8">
    <source>
        <dbReference type="EMBL" id="KAG2192314.1"/>
    </source>
</evidence>
<dbReference type="InterPro" id="IPR043128">
    <property type="entry name" value="Rev_trsase/Diguanyl_cyclase"/>
</dbReference>
<proteinExistence type="predicted"/>
<dbReference type="Pfam" id="PF17921">
    <property type="entry name" value="Integrase_H2C2"/>
    <property type="match status" value="1"/>
</dbReference>
<dbReference type="InterPro" id="IPR001584">
    <property type="entry name" value="Integrase_cat-core"/>
</dbReference>
<keyword evidence="5" id="KW-0378">Hydrolase</keyword>
<dbReference type="InterPro" id="IPR041373">
    <property type="entry name" value="RT_RNaseH"/>
</dbReference>
<dbReference type="GO" id="GO:0016787">
    <property type="term" value="F:hydrolase activity"/>
    <property type="evidence" value="ECO:0007669"/>
    <property type="project" value="UniProtKB-KW"/>
</dbReference>
<accession>A0A8H7QGE7</accession>
<dbReference type="PANTHER" id="PTHR37984">
    <property type="entry name" value="PROTEIN CBG26694"/>
    <property type="match status" value="1"/>
</dbReference>
<keyword evidence="6" id="KW-0695">RNA-directed DNA polymerase</keyword>
<feature type="domain" description="Integrase catalytic" evidence="7">
    <location>
        <begin position="391"/>
        <end position="479"/>
    </location>
</feature>
<evidence type="ECO:0000313" key="9">
    <source>
        <dbReference type="Proteomes" id="UP000603453"/>
    </source>
</evidence>
<evidence type="ECO:0000256" key="6">
    <source>
        <dbReference type="ARBA" id="ARBA00022918"/>
    </source>
</evidence>
<dbReference type="CDD" id="cd09274">
    <property type="entry name" value="RNase_HI_RT_Ty3"/>
    <property type="match status" value="1"/>
</dbReference>
<keyword evidence="2" id="KW-0548">Nucleotidyltransferase</keyword>
<dbReference type="InterPro" id="IPR036397">
    <property type="entry name" value="RNaseH_sf"/>
</dbReference>